<feature type="domain" description="ABC transmembrane type-2" evidence="9">
    <location>
        <begin position="164"/>
        <end position="393"/>
    </location>
</feature>
<gene>
    <name evidence="10" type="ORF">PRZ01_15600</name>
</gene>
<keyword evidence="11" id="KW-1185">Reference proteome</keyword>
<dbReference type="RefSeq" id="WP_273597723.1">
    <property type="nucleotide sequence ID" value="NZ_JAQQXS010000014.1"/>
</dbReference>
<keyword evidence="3" id="KW-0813">Transport</keyword>
<protein>
    <submittedName>
        <fullName evidence="10">ABC transporter permease</fullName>
    </submittedName>
</protein>
<comment type="subcellular location">
    <subcellularLocation>
        <location evidence="1">Cell membrane</location>
        <topology evidence="1">Multi-pass membrane protein</topology>
    </subcellularLocation>
</comment>
<dbReference type="Proteomes" id="UP001219862">
    <property type="component" value="Unassembled WGS sequence"/>
</dbReference>
<keyword evidence="5 8" id="KW-0812">Transmembrane</keyword>
<evidence type="ECO:0000259" key="9">
    <source>
        <dbReference type="PROSITE" id="PS51012"/>
    </source>
</evidence>
<dbReference type="Gene3D" id="3.40.1710.10">
    <property type="entry name" value="abc type-2 transporter like domain"/>
    <property type="match status" value="1"/>
</dbReference>
<evidence type="ECO:0000256" key="6">
    <source>
        <dbReference type="ARBA" id="ARBA00022989"/>
    </source>
</evidence>
<dbReference type="Pfam" id="PF12698">
    <property type="entry name" value="ABC2_membrane_3"/>
    <property type="match status" value="1"/>
</dbReference>
<dbReference type="InterPro" id="IPR047817">
    <property type="entry name" value="ABC2_TM_bact-type"/>
</dbReference>
<dbReference type="InterPro" id="IPR051449">
    <property type="entry name" value="ABC-2_transporter_component"/>
</dbReference>
<dbReference type="InterPro" id="IPR013525">
    <property type="entry name" value="ABC2_TM"/>
</dbReference>
<comment type="similarity">
    <text evidence="2">Belongs to the ABC-2 integral membrane protein family.</text>
</comment>
<name>A0ABT5KUL9_9BURK</name>
<evidence type="ECO:0000256" key="7">
    <source>
        <dbReference type="ARBA" id="ARBA00023136"/>
    </source>
</evidence>
<keyword evidence="4" id="KW-1003">Cell membrane</keyword>
<evidence type="ECO:0000313" key="11">
    <source>
        <dbReference type="Proteomes" id="UP001219862"/>
    </source>
</evidence>
<feature type="transmembrane region" description="Helical" evidence="8">
    <location>
        <begin position="314"/>
        <end position="332"/>
    </location>
</feature>
<dbReference type="EMBL" id="JAQQXS010000014">
    <property type="protein sequence ID" value="MDC8786614.1"/>
    <property type="molecule type" value="Genomic_DNA"/>
</dbReference>
<evidence type="ECO:0000256" key="1">
    <source>
        <dbReference type="ARBA" id="ARBA00004651"/>
    </source>
</evidence>
<reference evidence="10 11" key="1">
    <citation type="submission" date="2022-10" db="EMBL/GenBank/DDBJ databases">
        <title>paucibacter sp. hw8 Genome sequencing.</title>
        <authorList>
            <person name="Park S."/>
        </authorList>
    </citation>
    <scope>NUCLEOTIDE SEQUENCE [LARGE SCALE GENOMIC DNA]</scope>
    <source>
        <strain evidence="11">hw8</strain>
    </source>
</reference>
<accession>A0ABT5KUL9</accession>
<feature type="transmembrane region" description="Helical" evidence="8">
    <location>
        <begin position="250"/>
        <end position="272"/>
    </location>
</feature>
<feature type="transmembrane region" description="Helical" evidence="8">
    <location>
        <begin position="372"/>
        <end position="390"/>
    </location>
</feature>
<proteinExistence type="inferred from homology"/>
<organism evidence="10 11">
    <name type="scientific">Roseateles koreensis</name>
    <dbReference type="NCBI Taxonomy" id="2987526"/>
    <lineage>
        <taxon>Bacteria</taxon>
        <taxon>Pseudomonadati</taxon>
        <taxon>Pseudomonadota</taxon>
        <taxon>Betaproteobacteria</taxon>
        <taxon>Burkholderiales</taxon>
        <taxon>Sphaerotilaceae</taxon>
        <taxon>Roseateles</taxon>
    </lineage>
</organism>
<dbReference type="PANTHER" id="PTHR30294:SF29">
    <property type="entry name" value="MULTIDRUG ABC TRANSPORTER PERMEASE YBHS-RELATED"/>
    <property type="match status" value="1"/>
</dbReference>
<evidence type="ECO:0000256" key="2">
    <source>
        <dbReference type="ARBA" id="ARBA00007783"/>
    </source>
</evidence>
<feature type="transmembrane region" description="Helical" evidence="8">
    <location>
        <begin position="202"/>
        <end position="223"/>
    </location>
</feature>
<dbReference type="PANTHER" id="PTHR30294">
    <property type="entry name" value="MEMBRANE COMPONENT OF ABC TRANSPORTER YHHJ-RELATED"/>
    <property type="match status" value="1"/>
</dbReference>
<comment type="caution">
    <text evidence="10">The sequence shown here is derived from an EMBL/GenBank/DDBJ whole genome shotgun (WGS) entry which is preliminary data.</text>
</comment>
<evidence type="ECO:0000256" key="8">
    <source>
        <dbReference type="SAM" id="Phobius"/>
    </source>
</evidence>
<feature type="transmembrane region" description="Helical" evidence="8">
    <location>
        <begin position="43"/>
        <end position="63"/>
    </location>
</feature>
<evidence type="ECO:0000313" key="10">
    <source>
        <dbReference type="EMBL" id="MDC8786614.1"/>
    </source>
</evidence>
<feature type="transmembrane region" description="Helical" evidence="8">
    <location>
        <begin position="278"/>
        <end position="302"/>
    </location>
</feature>
<evidence type="ECO:0000256" key="4">
    <source>
        <dbReference type="ARBA" id="ARBA00022475"/>
    </source>
</evidence>
<keyword evidence="7 8" id="KW-0472">Membrane</keyword>
<sequence>MNSGVNAALKGAGAGSTAHQRFSWARVWAIFVKEFQQMLRDRLTFAMAVGVPIIQLILFGYAINTDPKSLPMAVISHDTGVMGRSVLGAMQQTGYFNVVASPASEREADELMERGEVQFIVVIPEGFTRRLIRGERPTLLVQADATDPAAAGNAIAALLQLRDTALSHDLVGPLAALQPRPAPFDLRLQKRYNPEGLSRYNIVPGLIGTILTMTLVMLTSLAMTRERERGTMENLLATPVRPAEVMLGKILPYVLIGYVQLTVIMLAAWALFEVPMLGSVPLLLGMIGVFMLANLGVGFTFSTLARNQLQAMQMTFFFFLPSILLSGFMFPFRGMPVWAQHLGELLPLTHFLRIVRAILLKGSGAQELLPELWPMLAFLAAAALLGLARYRQTLD</sequence>
<dbReference type="PROSITE" id="PS51012">
    <property type="entry name" value="ABC_TM2"/>
    <property type="match status" value="1"/>
</dbReference>
<keyword evidence="6 8" id="KW-1133">Transmembrane helix</keyword>
<evidence type="ECO:0000256" key="5">
    <source>
        <dbReference type="ARBA" id="ARBA00022692"/>
    </source>
</evidence>
<evidence type="ECO:0000256" key="3">
    <source>
        <dbReference type="ARBA" id="ARBA00022448"/>
    </source>
</evidence>